<feature type="domain" description="Histidine kinase" evidence="12">
    <location>
        <begin position="370"/>
        <end position="584"/>
    </location>
</feature>
<dbReference type="PROSITE" id="PS50109">
    <property type="entry name" value="HIS_KIN"/>
    <property type="match status" value="1"/>
</dbReference>
<evidence type="ECO:0000313" key="14">
    <source>
        <dbReference type="EMBL" id="RJQ87415.1"/>
    </source>
</evidence>
<keyword evidence="4" id="KW-0597">Phosphoprotein</keyword>
<feature type="chain" id="PRO_5039063585" description="histidine kinase" evidence="11">
    <location>
        <begin position="29"/>
        <end position="590"/>
    </location>
</feature>
<dbReference type="PRINTS" id="PR00344">
    <property type="entry name" value="BCTRLSENSOR"/>
</dbReference>
<name>A0A419I766_9PSEU</name>
<dbReference type="GO" id="GO:0000155">
    <property type="term" value="F:phosphorelay sensor kinase activity"/>
    <property type="evidence" value="ECO:0007669"/>
    <property type="project" value="InterPro"/>
</dbReference>
<dbReference type="Gene3D" id="1.10.287.130">
    <property type="match status" value="1"/>
</dbReference>
<dbReference type="CDD" id="cd06225">
    <property type="entry name" value="HAMP"/>
    <property type="match status" value="1"/>
</dbReference>
<dbReference type="PROSITE" id="PS50885">
    <property type="entry name" value="HAMP"/>
    <property type="match status" value="1"/>
</dbReference>
<dbReference type="InterPro" id="IPR036097">
    <property type="entry name" value="HisK_dim/P_sf"/>
</dbReference>
<dbReference type="Pfam" id="PF00672">
    <property type="entry name" value="HAMP"/>
    <property type="match status" value="1"/>
</dbReference>
<dbReference type="InterPro" id="IPR003661">
    <property type="entry name" value="HisK_dim/P_dom"/>
</dbReference>
<accession>A0A419I766</accession>
<evidence type="ECO:0000256" key="9">
    <source>
        <dbReference type="ARBA" id="ARBA00023012"/>
    </source>
</evidence>
<dbReference type="PANTHER" id="PTHR43711">
    <property type="entry name" value="TWO-COMPONENT HISTIDINE KINASE"/>
    <property type="match status" value="1"/>
</dbReference>
<dbReference type="CDD" id="cd00075">
    <property type="entry name" value="HATPase"/>
    <property type="match status" value="1"/>
</dbReference>
<dbReference type="OrthoDB" id="9757990at2"/>
<keyword evidence="5" id="KW-0808">Transferase</keyword>
<keyword evidence="6" id="KW-0812">Transmembrane</keyword>
<keyword evidence="9" id="KW-0902">Two-component regulatory system</keyword>
<keyword evidence="15" id="KW-1185">Reference proteome</keyword>
<dbReference type="SUPFAM" id="SSF55874">
    <property type="entry name" value="ATPase domain of HSP90 chaperone/DNA topoisomerase II/histidine kinase"/>
    <property type="match status" value="1"/>
</dbReference>
<dbReference type="InterPro" id="IPR005467">
    <property type="entry name" value="His_kinase_dom"/>
</dbReference>
<reference evidence="14 15" key="1">
    <citation type="submission" date="2018-09" db="EMBL/GenBank/DDBJ databases">
        <title>YIM PH 21725 draft genome.</title>
        <authorList>
            <person name="Miao C."/>
        </authorList>
    </citation>
    <scope>NUCLEOTIDE SEQUENCE [LARGE SCALE GENOMIC DNA]</scope>
    <source>
        <strain evidence="15">YIM PH21725</strain>
    </source>
</reference>
<dbReference type="GO" id="GO:0005886">
    <property type="term" value="C:plasma membrane"/>
    <property type="evidence" value="ECO:0007669"/>
    <property type="project" value="UniProtKB-SubCell"/>
</dbReference>
<evidence type="ECO:0000259" key="12">
    <source>
        <dbReference type="PROSITE" id="PS50109"/>
    </source>
</evidence>
<comment type="subcellular location">
    <subcellularLocation>
        <location evidence="2">Cell membrane</location>
    </subcellularLocation>
</comment>
<dbReference type="PANTHER" id="PTHR43711:SF1">
    <property type="entry name" value="HISTIDINE KINASE 1"/>
    <property type="match status" value="1"/>
</dbReference>
<gene>
    <name evidence="14" type="ORF">D5S19_09230</name>
</gene>
<dbReference type="Pfam" id="PF02518">
    <property type="entry name" value="HATPase_c"/>
    <property type="match status" value="1"/>
</dbReference>
<dbReference type="InterPro" id="IPR036890">
    <property type="entry name" value="HATPase_C_sf"/>
</dbReference>
<dbReference type="Gene3D" id="1.10.8.500">
    <property type="entry name" value="HAMP domain in histidine kinase"/>
    <property type="match status" value="1"/>
</dbReference>
<comment type="caution">
    <text evidence="14">The sequence shown here is derived from an EMBL/GenBank/DDBJ whole genome shotgun (WGS) entry which is preliminary data.</text>
</comment>
<dbReference type="EMBL" id="QZFV01000068">
    <property type="protein sequence ID" value="RJQ87415.1"/>
    <property type="molecule type" value="Genomic_DNA"/>
</dbReference>
<dbReference type="FunFam" id="3.30.565.10:FF:000006">
    <property type="entry name" value="Sensor histidine kinase WalK"/>
    <property type="match status" value="1"/>
</dbReference>
<dbReference type="SMART" id="SM00388">
    <property type="entry name" value="HisKA"/>
    <property type="match status" value="1"/>
</dbReference>
<evidence type="ECO:0000256" key="8">
    <source>
        <dbReference type="ARBA" id="ARBA00022989"/>
    </source>
</evidence>
<dbReference type="Proteomes" id="UP000285112">
    <property type="component" value="Unassembled WGS sequence"/>
</dbReference>
<proteinExistence type="predicted"/>
<feature type="signal peptide" evidence="11">
    <location>
        <begin position="1"/>
        <end position="28"/>
    </location>
</feature>
<dbReference type="InterPro" id="IPR003660">
    <property type="entry name" value="HAMP_dom"/>
</dbReference>
<evidence type="ECO:0000259" key="13">
    <source>
        <dbReference type="PROSITE" id="PS50885"/>
    </source>
</evidence>
<dbReference type="AlphaFoldDB" id="A0A419I766"/>
<dbReference type="EC" id="2.7.13.3" evidence="3"/>
<keyword evidence="8" id="KW-1133">Transmembrane helix</keyword>
<keyword evidence="7" id="KW-0418">Kinase</keyword>
<dbReference type="SMART" id="SM00304">
    <property type="entry name" value="HAMP"/>
    <property type="match status" value="1"/>
</dbReference>
<dbReference type="Gene3D" id="3.30.565.10">
    <property type="entry name" value="Histidine kinase-like ATPase, C-terminal domain"/>
    <property type="match status" value="1"/>
</dbReference>
<sequence>MRRSVLVRLIAVSALVAVCAIAATAWLAARTTSGAIEREQGQVFAEDGTIYQGLLEYAAKHPHWGGVAETVRNYAEKTGRRVTLTTPQGQVIASSDPDPGRLPEQPSVVIDPLSVDAGLGVQSTADRIDPEAVGPYALPPDEREKLTVIANRVLRCVRLNTGLGAVEVSPSGHPRVTGPDPAYLARCNGSDLDDPTGTEQAALNRLTDLVNACLGRNDHTVATAKLPLVWTFDGPVLNSTDQTALNCLGSARREQLTPHVAPAAWLFITENGGAAPPSGFTLSTDNQIRLAGVAGGILLLTVIVTGLASIRLIRPLHALTGAAQRMGAGESGARVRVEGKDEIAKLAKAFNDMAAAREQLESARKAMVGDIAHELRTPLATIRGWLEAVQDGVSRMDGELVASLLEEAVHLQHIVDDLQDLALADAGALRVHPEPIDADSLLAQLASAHAARIADAGLTLTTVPPSDPAITADPVRLRQTLDNLVSNAVRHTPRGGSITVTGRREGDDVVFEVADTGEGISAENLPHVFDRFWRADPSRSRSSGGSGLGLAIVRNLVEAHGGTVAAASTPGRGTTFTLRLPADPASMPPH</sequence>
<feature type="domain" description="HAMP" evidence="13">
    <location>
        <begin position="310"/>
        <end position="362"/>
    </location>
</feature>
<comment type="catalytic activity">
    <reaction evidence="1">
        <text>ATP + protein L-histidine = ADP + protein N-phospho-L-histidine.</text>
        <dbReference type="EC" id="2.7.13.3"/>
    </reaction>
</comment>
<dbReference type="InterPro" id="IPR003594">
    <property type="entry name" value="HATPase_dom"/>
</dbReference>
<organism evidence="14 15">
    <name type="scientific">Amycolatopsis panacis</name>
    <dbReference type="NCBI Taxonomy" id="2340917"/>
    <lineage>
        <taxon>Bacteria</taxon>
        <taxon>Bacillati</taxon>
        <taxon>Actinomycetota</taxon>
        <taxon>Actinomycetes</taxon>
        <taxon>Pseudonocardiales</taxon>
        <taxon>Pseudonocardiaceae</taxon>
        <taxon>Amycolatopsis</taxon>
    </lineage>
</organism>
<dbReference type="CDD" id="cd00082">
    <property type="entry name" value="HisKA"/>
    <property type="match status" value="1"/>
</dbReference>
<dbReference type="InterPro" id="IPR050736">
    <property type="entry name" value="Sensor_HK_Regulatory"/>
</dbReference>
<evidence type="ECO:0000256" key="10">
    <source>
        <dbReference type="SAM" id="MobiDB-lite"/>
    </source>
</evidence>
<evidence type="ECO:0000256" key="11">
    <source>
        <dbReference type="SAM" id="SignalP"/>
    </source>
</evidence>
<evidence type="ECO:0000313" key="15">
    <source>
        <dbReference type="Proteomes" id="UP000285112"/>
    </source>
</evidence>
<keyword evidence="8" id="KW-0472">Membrane</keyword>
<dbReference type="RefSeq" id="WP_120022942.1">
    <property type="nucleotide sequence ID" value="NZ_QZFV01000068.1"/>
</dbReference>
<evidence type="ECO:0000256" key="6">
    <source>
        <dbReference type="ARBA" id="ARBA00022692"/>
    </source>
</evidence>
<dbReference type="InterPro" id="IPR004358">
    <property type="entry name" value="Sig_transdc_His_kin-like_C"/>
</dbReference>
<dbReference type="SMART" id="SM00387">
    <property type="entry name" value="HATPase_c"/>
    <property type="match status" value="1"/>
</dbReference>
<evidence type="ECO:0000256" key="2">
    <source>
        <dbReference type="ARBA" id="ARBA00004236"/>
    </source>
</evidence>
<evidence type="ECO:0000256" key="4">
    <source>
        <dbReference type="ARBA" id="ARBA00022553"/>
    </source>
</evidence>
<keyword evidence="11" id="KW-0732">Signal</keyword>
<feature type="region of interest" description="Disordered" evidence="10">
    <location>
        <begin position="570"/>
        <end position="590"/>
    </location>
</feature>
<dbReference type="Pfam" id="PF00512">
    <property type="entry name" value="HisKA"/>
    <property type="match status" value="1"/>
</dbReference>
<evidence type="ECO:0000256" key="7">
    <source>
        <dbReference type="ARBA" id="ARBA00022777"/>
    </source>
</evidence>
<protein>
    <recommendedName>
        <fullName evidence="3">histidine kinase</fullName>
        <ecNumber evidence="3">2.7.13.3</ecNumber>
    </recommendedName>
</protein>
<evidence type="ECO:0000256" key="1">
    <source>
        <dbReference type="ARBA" id="ARBA00000085"/>
    </source>
</evidence>
<evidence type="ECO:0000256" key="3">
    <source>
        <dbReference type="ARBA" id="ARBA00012438"/>
    </source>
</evidence>
<evidence type="ECO:0000256" key="5">
    <source>
        <dbReference type="ARBA" id="ARBA00022679"/>
    </source>
</evidence>
<dbReference type="SUPFAM" id="SSF47384">
    <property type="entry name" value="Homodimeric domain of signal transducing histidine kinase"/>
    <property type="match status" value="1"/>
</dbReference>
<dbReference type="SUPFAM" id="SSF158472">
    <property type="entry name" value="HAMP domain-like"/>
    <property type="match status" value="1"/>
</dbReference>